<proteinExistence type="predicted"/>
<keyword evidence="2" id="KW-1185">Reference proteome</keyword>
<evidence type="ECO:0000313" key="2">
    <source>
        <dbReference type="Proteomes" id="UP000635565"/>
    </source>
</evidence>
<protein>
    <submittedName>
        <fullName evidence="1">Uncharacterized protein</fullName>
    </submittedName>
</protein>
<accession>A0ABQ3VVC7</accession>
<sequence length="49" mass="5759">MDERMGHRKNMIVAIIDAVTPWYYPDQVKGPHTFRLCSQPGFPELPCRR</sequence>
<dbReference type="EMBL" id="BNJJ01000045">
    <property type="protein sequence ID" value="GHO89773.1"/>
    <property type="molecule type" value="Genomic_DNA"/>
</dbReference>
<organism evidence="1 2">
    <name type="scientific">Dictyobacter formicarum</name>
    <dbReference type="NCBI Taxonomy" id="2778368"/>
    <lineage>
        <taxon>Bacteria</taxon>
        <taxon>Bacillati</taxon>
        <taxon>Chloroflexota</taxon>
        <taxon>Ktedonobacteria</taxon>
        <taxon>Ktedonobacterales</taxon>
        <taxon>Dictyobacteraceae</taxon>
        <taxon>Dictyobacter</taxon>
    </lineage>
</organism>
<dbReference type="Proteomes" id="UP000635565">
    <property type="component" value="Unassembled WGS sequence"/>
</dbReference>
<name>A0ABQ3VVC7_9CHLR</name>
<gene>
    <name evidence="1" type="ORF">KSZ_77790</name>
</gene>
<comment type="caution">
    <text evidence="1">The sequence shown here is derived from an EMBL/GenBank/DDBJ whole genome shotgun (WGS) entry which is preliminary data.</text>
</comment>
<reference evidence="1 2" key="1">
    <citation type="journal article" date="2021" name="Int. J. Syst. Evol. Microbiol.">
        <title>Reticulibacter mediterranei gen. nov., sp. nov., within the new family Reticulibacteraceae fam. nov., and Ktedonospora formicarum gen. nov., sp. nov., Ktedonobacter robiniae sp. nov., Dictyobacter formicarum sp. nov. and Dictyobacter arantiisoli sp. nov., belonging to the class Ktedonobacteria.</title>
        <authorList>
            <person name="Yabe S."/>
            <person name="Zheng Y."/>
            <person name="Wang C.M."/>
            <person name="Sakai Y."/>
            <person name="Abe K."/>
            <person name="Yokota A."/>
            <person name="Donadio S."/>
            <person name="Cavaletti L."/>
            <person name="Monciardini P."/>
        </authorList>
    </citation>
    <scope>NUCLEOTIDE SEQUENCE [LARGE SCALE GENOMIC DNA]</scope>
    <source>
        <strain evidence="1 2">SOSP1-9</strain>
    </source>
</reference>
<evidence type="ECO:0000313" key="1">
    <source>
        <dbReference type="EMBL" id="GHO89773.1"/>
    </source>
</evidence>